<evidence type="ECO:0000256" key="7">
    <source>
        <dbReference type="ARBA" id="ARBA00023163"/>
    </source>
</evidence>
<dbReference type="Pfam" id="PF00376">
    <property type="entry name" value="MerR"/>
    <property type="match status" value="1"/>
</dbReference>
<evidence type="ECO:0000313" key="9">
    <source>
        <dbReference type="EMBL" id="MFD0883611.1"/>
    </source>
</evidence>
<organism evidence="9 10">
    <name type="scientific">Streptosporangium algeriense</name>
    <dbReference type="NCBI Taxonomy" id="1682748"/>
    <lineage>
        <taxon>Bacteria</taxon>
        <taxon>Bacillati</taxon>
        <taxon>Actinomycetota</taxon>
        <taxon>Actinomycetes</taxon>
        <taxon>Streptosporangiales</taxon>
        <taxon>Streptosporangiaceae</taxon>
        <taxon>Streptosporangium</taxon>
    </lineage>
</organism>
<evidence type="ECO:0000256" key="5">
    <source>
        <dbReference type="ARBA" id="ARBA00023015"/>
    </source>
</evidence>
<accession>A0ABW3DLJ3</accession>
<keyword evidence="6" id="KW-0238">DNA-binding</keyword>
<keyword evidence="5" id="KW-0805">Transcription regulation</keyword>
<dbReference type="PANTHER" id="PTHR30204:SF0">
    <property type="entry name" value="REDOX-SENSITIVE TRANSCRIPTIONAL ACTIVATOR SOXR"/>
    <property type="match status" value="1"/>
</dbReference>
<dbReference type="InterPro" id="IPR010211">
    <property type="entry name" value="Redox-sen_tscrpt-act_SoxR"/>
</dbReference>
<evidence type="ECO:0000259" key="8">
    <source>
        <dbReference type="PROSITE" id="PS50937"/>
    </source>
</evidence>
<feature type="domain" description="HTH merR-type" evidence="8">
    <location>
        <begin position="7"/>
        <end position="75"/>
    </location>
</feature>
<protein>
    <submittedName>
        <fullName evidence="9">Redox-sensitive transcriptional activator SoxR</fullName>
    </submittedName>
</protein>
<dbReference type="EMBL" id="JBHTHX010000055">
    <property type="protein sequence ID" value="MFD0883611.1"/>
    <property type="molecule type" value="Genomic_DNA"/>
</dbReference>
<keyword evidence="10" id="KW-1185">Reference proteome</keyword>
<gene>
    <name evidence="9" type="primary">soxR</name>
    <name evidence="9" type="ORF">ACFQ08_03425</name>
</gene>
<evidence type="ECO:0000256" key="1">
    <source>
        <dbReference type="ARBA" id="ARBA00022714"/>
    </source>
</evidence>
<keyword evidence="7" id="KW-0804">Transcription</keyword>
<evidence type="ECO:0000313" key="10">
    <source>
        <dbReference type="Proteomes" id="UP001597024"/>
    </source>
</evidence>
<dbReference type="SUPFAM" id="SSF46955">
    <property type="entry name" value="Putative DNA-binding domain"/>
    <property type="match status" value="1"/>
</dbReference>
<reference evidence="10" key="1">
    <citation type="journal article" date="2019" name="Int. J. Syst. Evol. Microbiol.">
        <title>The Global Catalogue of Microorganisms (GCM) 10K type strain sequencing project: providing services to taxonomists for standard genome sequencing and annotation.</title>
        <authorList>
            <consortium name="The Broad Institute Genomics Platform"/>
            <consortium name="The Broad Institute Genome Sequencing Center for Infectious Disease"/>
            <person name="Wu L."/>
            <person name="Ma J."/>
        </authorList>
    </citation>
    <scope>NUCLEOTIDE SEQUENCE [LARGE SCALE GENOMIC DNA]</scope>
    <source>
        <strain evidence="10">CCUG 62974</strain>
    </source>
</reference>
<name>A0ABW3DLJ3_9ACTN</name>
<evidence type="ECO:0000256" key="4">
    <source>
        <dbReference type="ARBA" id="ARBA00023014"/>
    </source>
</evidence>
<dbReference type="InterPro" id="IPR047057">
    <property type="entry name" value="MerR_fam"/>
</dbReference>
<sequence>MSDLPAELSVGELSKRSGVAISALHFYERQGLITSRRTGGNQRRYRRDTLRRVALIRVAQRVGIPLAEIGAALEDLPSSRPPTRQDWELMSTRWRDRLDARIRELQKLRDDFTDCVGCGCLSIDRCPMANPDDTLGRLGSGPRRLLEGVGGADQADVIRVGVIRAGVEQVGVEQVGVEQVGKVCCR</sequence>
<dbReference type="Pfam" id="PF09278">
    <property type="entry name" value="MerR-DNA-bind"/>
    <property type="match status" value="1"/>
</dbReference>
<evidence type="ECO:0000256" key="3">
    <source>
        <dbReference type="ARBA" id="ARBA00023004"/>
    </source>
</evidence>
<keyword evidence="1" id="KW-0001">2Fe-2S</keyword>
<dbReference type="InterPro" id="IPR015358">
    <property type="entry name" value="Tscrpt_reg_MerR_DNA-bd"/>
</dbReference>
<dbReference type="SMART" id="SM00422">
    <property type="entry name" value="HTH_MERR"/>
    <property type="match status" value="1"/>
</dbReference>
<keyword evidence="4" id="KW-0411">Iron-sulfur</keyword>
<dbReference type="Proteomes" id="UP001597024">
    <property type="component" value="Unassembled WGS sequence"/>
</dbReference>
<dbReference type="CDD" id="cd01110">
    <property type="entry name" value="HTH_SoxR"/>
    <property type="match status" value="1"/>
</dbReference>
<dbReference type="InterPro" id="IPR000551">
    <property type="entry name" value="MerR-type_HTH_dom"/>
</dbReference>
<dbReference type="InterPro" id="IPR009061">
    <property type="entry name" value="DNA-bd_dom_put_sf"/>
</dbReference>
<dbReference type="PROSITE" id="PS50937">
    <property type="entry name" value="HTH_MERR_2"/>
    <property type="match status" value="1"/>
</dbReference>
<comment type="caution">
    <text evidence="9">The sequence shown here is derived from an EMBL/GenBank/DDBJ whole genome shotgun (WGS) entry which is preliminary data.</text>
</comment>
<evidence type="ECO:0000256" key="6">
    <source>
        <dbReference type="ARBA" id="ARBA00023125"/>
    </source>
</evidence>
<evidence type="ECO:0000256" key="2">
    <source>
        <dbReference type="ARBA" id="ARBA00022723"/>
    </source>
</evidence>
<dbReference type="NCBIfam" id="TIGR01950">
    <property type="entry name" value="SoxR"/>
    <property type="match status" value="1"/>
</dbReference>
<keyword evidence="2" id="KW-0479">Metal-binding</keyword>
<dbReference type="PROSITE" id="PS00552">
    <property type="entry name" value="HTH_MERR_1"/>
    <property type="match status" value="1"/>
</dbReference>
<proteinExistence type="predicted"/>
<dbReference type="PRINTS" id="PR00040">
    <property type="entry name" value="HTHMERR"/>
</dbReference>
<dbReference type="Gene3D" id="1.10.1660.10">
    <property type="match status" value="1"/>
</dbReference>
<dbReference type="PANTHER" id="PTHR30204">
    <property type="entry name" value="REDOX-CYCLING DRUG-SENSING TRANSCRIPTIONAL ACTIVATOR SOXR"/>
    <property type="match status" value="1"/>
</dbReference>
<keyword evidence="3" id="KW-0408">Iron</keyword>